<evidence type="ECO:0000313" key="3">
    <source>
        <dbReference type="Proteomes" id="UP001596547"/>
    </source>
</evidence>
<accession>A0ABD6AA70</accession>
<dbReference type="InterPro" id="IPR023631">
    <property type="entry name" value="Amidase_dom"/>
</dbReference>
<dbReference type="EMBL" id="JBHTBF010000002">
    <property type="protein sequence ID" value="MFC7317022.1"/>
    <property type="molecule type" value="Genomic_DNA"/>
</dbReference>
<organism evidence="2 3">
    <name type="scientific">Halomarina halobia</name>
    <dbReference type="NCBI Taxonomy" id="3033386"/>
    <lineage>
        <taxon>Archaea</taxon>
        <taxon>Methanobacteriati</taxon>
        <taxon>Methanobacteriota</taxon>
        <taxon>Stenosarchaea group</taxon>
        <taxon>Halobacteria</taxon>
        <taxon>Halobacteriales</taxon>
        <taxon>Natronomonadaceae</taxon>
        <taxon>Halomarina</taxon>
    </lineage>
</organism>
<sequence>MTEDLLFSSATDLARRIRAGDLSSSALVEACLDRIDARNDRTNAFVTLCADEARAAAAAADRAVERGDDLGPLHGLPVAIKDLTPVAGVRTTYGSVPLAEHVPDRDAPAVERLRAAGAVVVGKTNTSEFGHVATTDNDLFGPTATPYDVERTAGGSSGGSAAAVADGLVPLAQGTDAGGSVRIPAACCGVYGLKPTFGLVPRRARPDALADALPFTCTGPLTRTVADAALLLDAMAGAHPADPFSLPSPETGFVAALDAPVTDLRVAYSPTLDAFPVASEVRDLVEEATCALADAGMTVERAEPGLQGVWDRARRGSLTIFQSKMAALAAGSGEAFGVDLRERMDELSGVVAPMIRRGEEHSALELSEANAARTAVFDAVEALFGEYDLLACPTLAVPPFSKAAFGPQEVNGESIDPYTGWYLTQPFNMTGHPAASIPAGWTDDGLPVGLQLIGPRHGDATVLAASAAYERERPWRGRYPPR</sequence>
<dbReference type="RefSeq" id="WP_276303718.1">
    <property type="nucleotide sequence ID" value="NZ_CP119992.1"/>
</dbReference>
<feature type="domain" description="Amidase" evidence="1">
    <location>
        <begin position="27"/>
        <end position="463"/>
    </location>
</feature>
<evidence type="ECO:0000259" key="1">
    <source>
        <dbReference type="Pfam" id="PF01425"/>
    </source>
</evidence>
<dbReference type="Gene3D" id="3.90.1300.10">
    <property type="entry name" value="Amidase signature (AS) domain"/>
    <property type="match status" value="1"/>
</dbReference>
<dbReference type="PANTHER" id="PTHR11895">
    <property type="entry name" value="TRANSAMIDASE"/>
    <property type="match status" value="1"/>
</dbReference>
<reference evidence="2 3" key="1">
    <citation type="journal article" date="2019" name="Int. J. Syst. Evol. Microbiol.">
        <title>The Global Catalogue of Microorganisms (GCM) 10K type strain sequencing project: providing services to taxonomists for standard genome sequencing and annotation.</title>
        <authorList>
            <consortium name="The Broad Institute Genomics Platform"/>
            <consortium name="The Broad Institute Genome Sequencing Center for Infectious Disease"/>
            <person name="Wu L."/>
            <person name="Ma J."/>
        </authorList>
    </citation>
    <scope>NUCLEOTIDE SEQUENCE [LARGE SCALE GENOMIC DNA]</scope>
    <source>
        <strain evidence="2 3">PSR21</strain>
    </source>
</reference>
<comment type="caution">
    <text evidence="2">The sequence shown here is derived from an EMBL/GenBank/DDBJ whole genome shotgun (WGS) entry which is preliminary data.</text>
</comment>
<protein>
    <submittedName>
        <fullName evidence="2">Amidase</fullName>
    </submittedName>
</protein>
<dbReference type="InterPro" id="IPR036928">
    <property type="entry name" value="AS_sf"/>
</dbReference>
<dbReference type="InterPro" id="IPR020556">
    <property type="entry name" value="Amidase_CS"/>
</dbReference>
<name>A0ABD6AA70_9EURY</name>
<dbReference type="Pfam" id="PF01425">
    <property type="entry name" value="Amidase"/>
    <property type="match status" value="1"/>
</dbReference>
<keyword evidence="3" id="KW-1185">Reference proteome</keyword>
<dbReference type="GeneID" id="79316325"/>
<proteinExistence type="predicted"/>
<dbReference type="AlphaFoldDB" id="A0ABD6AA70"/>
<dbReference type="SUPFAM" id="SSF75304">
    <property type="entry name" value="Amidase signature (AS) enzymes"/>
    <property type="match status" value="1"/>
</dbReference>
<dbReference type="PROSITE" id="PS00571">
    <property type="entry name" value="AMIDASES"/>
    <property type="match status" value="1"/>
</dbReference>
<gene>
    <name evidence="2" type="ORF">ACFQPE_09465</name>
</gene>
<evidence type="ECO:0000313" key="2">
    <source>
        <dbReference type="EMBL" id="MFC7317022.1"/>
    </source>
</evidence>
<dbReference type="Proteomes" id="UP001596547">
    <property type="component" value="Unassembled WGS sequence"/>
</dbReference>
<dbReference type="InterPro" id="IPR000120">
    <property type="entry name" value="Amidase"/>
</dbReference>
<dbReference type="PANTHER" id="PTHR11895:SF7">
    <property type="entry name" value="GLUTAMYL-TRNA(GLN) AMIDOTRANSFERASE SUBUNIT A, MITOCHONDRIAL"/>
    <property type="match status" value="1"/>
</dbReference>